<name>A0A7J6KNF2_PEROL</name>
<reference evidence="2 3" key="1">
    <citation type="submission" date="2020-04" db="EMBL/GenBank/DDBJ databases">
        <title>Perkinsus olseni comparative genomics.</title>
        <authorList>
            <person name="Bogema D.R."/>
        </authorList>
    </citation>
    <scope>NUCLEOTIDE SEQUENCE [LARGE SCALE GENOMIC DNA]</scope>
    <source>
        <strain evidence="2">ATCC PRA-179</strain>
    </source>
</reference>
<evidence type="ECO:0000313" key="3">
    <source>
        <dbReference type="Proteomes" id="UP000570595"/>
    </source>
</evidence>
<feature type="region of interest" description="Disordered" evidence="1">
    <location>
        <begin position="208"/>
        <end position="273"/>
    </location>
</feature>
<dbReference type="EMBL" id="JABAHT010001954">
    <property type="protein sequence ID" value="KAF4648111.1"/>
    <property type="molecule type" value="Genomic_DNA"/>
</dbReference>
<protein>
    <submittedName>
        <fullName evidence="2">Uncharacterized protein</fullName>
    </submittedName>
</protein>
<dbReference type="AlphaFoldDB" id="A0A7J6KNF2"/>
<evidence type="ECO:0000256" key="1">
    <source>
        <dbReference type="SAM" id="MobiDB-lite"/>
    </source>
</evidence>
<gene>
    <name evidence="2" type="ORF">FOZ61_003144</name>
</gene>
<dbReference type="Proteomes" id="UP000570595">
    <property type="component" value="Unassembled WGS sequence"/>
</dbReference>
<organism evidence="2 3">
    <name type="scientific">Perkinsus olseni</name>
    <name type="common">Perkinsus atlanticus</name>
    <dbReference type="NCBI Taxonomy" id="32597"/>
    <lineage>
        <taxon>Eukaryota</taxon>
        <taxon>Sar</taxon>
        <taxon>Alveolata</taxon>
        <taxon>Perkinsozoa</taxon>
        <taxon>Perkinsea</taxon>
        <taxon>Perkinsida</taxon>
        <taxon>Perkinsidae</taxon>
        <taxon>Perkinsus</taxon>
    </lineage>
</organism>
<proteinExistence type="predicted"/>
<evidence type="ECO:0000313" key="2">
    <source>
        <dbReference type="EMBL" id="KAF4648111.1"/>
    </source>
</evidence>
<feature type="compositionally biased region" description="Pro residues" evidence="1">
    <location>
        <begin position="243"/>
        <end position="258"/>
    </location>
</feature>
<feature type="compositionally biased region" description="Basic and acidic residues" evidence="1">
    <location>
        <begin position="416"/>
        <end position="425"/>
    </location>
</feature>
<comment type="caution">
    <text evidence="2">The sequence shown here is derived from an EMBL/GenBank/DDBJ whole genome shotgun (WGS) entry which is preliminary data.</text>
</comment>
<sequence length="425" mass="47552">QRQERLSADDFPDSSQIEAGLRVFAKHACGRSKTSMSAHEKVLTAHIQGTAEAKCYPLCFVDFKKDPKEVIPDDSDLKFTAHDFLSPLTRLPALYEELGAFVRSNFGPSICCDHPKYGVFVHPKLDRLVVWARMKRCPFPSFLAECTAPREFRELQAVLTRIRSRRRVKVWPVPAPVREVASQGPAESAVPPTPTVQEAVTELITPPSREVTTEGTADVTAEAEAAPVRSERPVEPSILEIYGPPPPLPEPPMRPLPATPVSRTPTRPLPAPRTSYSSHEAWLDDEPVSAVPVFPYFGQSLSYYEYARRPAVPLRRTDGTSIMDRPTVVSPPIPSPPPMPTIPVVMPARRPPKPNYPPPVFDVERNCYISFRPGYFPISRPLGPPSVRSVQDIMEDIEDEQFMWSYAPSADDVSEALEREREDQR</sequence>
<feature type="non-terminal residue" evidence="2">
    <location>
        <position position="425"/>
    </location>
</feature>
<feature type="region of interest" description="Disordered" evidence="1">
    <location>
        <begin position="405"/>
        <end position="425"/>
    </location>
</feature>
<feature type="non-terminal residue" evidence="2">
    <location>
        <position position="1"/>
    </location>
</feature>
<accession>A0A7J6KNF2</accession>
<dbReference type="OrthoDB" id="10691236at2759"/>